<dbReference type="Proteomes" id="UP000001857">
    <property type="component" value="Chromosome I"/>
</dbReference>
<reference evidence="1 2" key="2">
    <citation type="journal article" date="2009" name="Nature">
        <title>A single regulatory gene is sufficient to alter bacterial host range.</title>
        <authorList>
            <person name="Mandel M.J."/>
            <person name="Wollenberg M.S."/>
            <person name="Stabb E.V."/>
            <person name="Visick K.L."/>
            <person name="Ruby E.G."/>
        </authorList>
    </citation>
    <scope>NUCLEOTIDE SEQUENCE [LARGE SCALE GENOMIC DNA]</scope>
    <source>
        <strain evidence="1 2">MJ11</strain>
    </source>
</reference>
<dbReference type="EMBL" id="CP001139">
    <property type="protein sequence ID" value="ACH66158.1"/>
    <property type="molecule type" value="Genomic_DNA"/>
</dbReference>
<reference evidence="2" key="1">
    <citation type="submission" date="2008-08" db="EMBL/GenBank/DDBJ databases">
        <title>Complete sequence of Vibrio fischeri strain MJ11.</title>
        <authorList>
            <person name="Mandel M.J."/>
            <person name="Stabb E.V."/>
            <person name="Ruby E.G."/>
            <person name="Ferriera S."/>
            <person name="Johnson J."/>
            <person name="Kravitz S."/>
            <person name="Beeson K."/>
            <person name="Sutton G."/>
            <person name="Rogers Y.-H."/>
            <person name="Friedman R."/>
            <person name="Frazier M."/>
            <person name="Venter J.C."/>
        </authorList>
    </citation>
    <scope>NUCLEOTIDE SEQUENCE [LARGE SCALE GENOMIC DNA]</scope>
    <source>
        <strain evidence="2">MJ11</strain>
    </source>
</reference>
<name>B5FEZ4_ALIFM</name>
<protein>
    <submittedName>
        <fullName evidence="1">Lipoprotein, putative</fullName>
    </submittedName>
</protein>
<dbReference type="KEGG" id="vfm:VFMJ11_1663"/>
<dbReference type="SUPFAM" id="SSF82171">
    <property type="entry name" value="DPP6 N-terminal domain-like"/>
    <property type="match status" value="1"/>
</dbReference>
<evidence type="ECO:0000313" key="1">
    <source>
        <dbReference type="EMBL" id="ACH66158.1"/>
    </source>
</evidence>
<dbReference type="HOGENOM" id="CLU_383058_0_0_6"/>
<proteinExistence type="predicted"/>
<dbReference type="RefSeq" id="WP_012533537.1">
    <property type="nucleotide sequence ID" value="NC_011184.1"/>
</dbReference>
<organism evidence="1 2">
    <name type="scientific">Aliivibrio fischeri (strain MJ11)</name>
    <name type="common">Vibrio fischeri</name>
    <dbReference type="NCBI Taxonomy" id="388396"/>
    <lineage>
        <taxon>Bacteria</taxon>
        <taxon>Pseudomonadati</taxon>
        <taxon>Pseudomonadota</taxon>
        <taxon>Gammaproteobacteria</taxon>
        <taxon>Vibrionales</taxon>
        <taxon>Vibrionaceae</taxon>
        <taxon>Aliivibrio</taxon>
    </lineage>
</organism>
<keyword evidence="1" id="KW-0449">Lipoprotein</keyword>
<accession>B5FEZ4</accession>
<evidence type="ECO:0000313" key="2">
    <source>
        <dbReference type="Proteomes" id="UP000001857"/>
    </source>
</evidence>
<dbReference type="AlphaFoldDB" id="B5FEZ4"/>
<dbReference type="PROSITE" id="PS51257">
    <property type="entry name" value="PROKAR_LIPOPROTEIN"/>
    <property type="match status" value="1"/>
</dbReference>
<gene>
    <name evidence="1" type="ordered locus">VFMJ11_1663</name>
</gene>
<sequence>MRYLQKLVFTLLSLFLVGCGGSDDDGGGGGTASITLNASQITASVYQGDIYEVDVTVNYQGEGVLVGMPKGVNEVPIWLGADKQSITSNQAVFRVYLHGNVDTGVYNSALRFVTAYSNGSVAYKDVPIELTVKEPLVFTVVAGKQNVTLESMISVSDSGPVEGNSTYITYDAFSDWDWLDVEVVNNQYKAKIIKTDLSVGEHVGYIEFLDQNYRFRKVKIVYLVTEPEFNIGNVNKLTINNETIASELNMTIPVTPTSEGVIWNVIDSSSMISVTQNLNNVDVSLEFDLLSQSNGRYQQWIEFEYQYGDRLFPKTRKIEFDVEIDFTDIQQISPYVLYTSDEVTVRVWGNNLMSLTEEDFKAFTSTIQSVNYISDNEVELNIKANTTEQEINFVIENSLDYLRGEARVVVRHAPVFPVASINLPENPASKVIYDSERERFYFRSYSNWTNRLYEISHDNEQWIVEQIVGESPKGLAIINNGKQLLASSVVCSMTKIDLDTKVAMDAPSVEHCGHMDFDFIGQYYTGETVVIDTNQWPSIYNYPNWELATVNYPSVYSPNAILSKNGTHLIWADSTGISSPRNAYVYDVRNNKFNELDTNGSYDFYLNSFSISATGERASYQNSIYNNEAIVIGSVGLNDDIWNRTFVSLDGSYVAHYDFSERQIEVYDIQSNEGVFFKIGSPLVVNEEAVYINEIQFSEDNRYIFVFASNLNDEIYKMYVYER</sequence>